<dbReference type="EMBL" id="JAESHT010000006">
    <property type="protein sequence ID" value="MBL3673753.1"/>
    <property type="molecule type" value="Genomic_DNA"/>
</dbReference>
<organism evidence="2 3">
    <name type="scientific">Paracoccus aerius</name>
    <dbReference type="NCBI Taxonomy" id="1915382"/>
    <lineage>
        <taxon>Bacteria</taxon>
        <taxon>Pseudomonadati</taxon>
        <taxon>Pseudomonadota</taxon>
        <taxon>Alphaproteobacteria</taxon>
        <taxon>Rhodobacterales</taxon>
        <taxon>Paracoccaceae</taxon>
        <taxon>Paracoccus</taxon>
    </lineage>
</organism>
<sequence>MARGFWTGFLHGGLVGVTALAALLLAVPLPQPDAEAGAQPAQATVLPVAPDTPATAEVPEDSPVPQSGEAEEAVAAPPPAGTPQADVPVADPPPADAPVAGAVDLPVGSEFGRGGDLAPSLPASLASDRPAVAEAPAVMAPTSEPAPVAITMPDPRPQPAGDQDGPVQGAPIAGEDAPQLDRPATLARPGLPLLPGRAAAEGPDAVPLMPLDLPGTPSAPGLPAPVLDLSLPPDLSDLQGLSRD</sequence>
<feature type="compositionally biased region" description="Low complexity" evidence="1">
    <location>
        <begin position="97"/>
        <end position="107"/>
    </location>
</feature>
<accession>A0ABS1S4V2</accession>
<feature type="region of interest" description="Disordered" evidence="1">
    <location>
        <begin position="33"/>
        <end position="107"/>
    </location>
</feature>
<proteinExistence type="predicted"/>
<name>A0ABS1S4V2_9RHOB</name>
<feature type="compositionally biased region" description="Low complexity" evidence="1">
    <location>
        <begin position="182"/>
        <end position="203"/>
    </location>
</feature>
<feature type="region of interest" description="Disordered" evidence="1">
    <location>
        <begin position="144"/>
        <end position="244"/>
    </location>
</feature>
<dbReference type="RefSeq" id="WP_191310194.1">
    <property type="nucleotide sequence ID" value="NZ_BNCL01000007.1"/>
</dbReference>
<evidence type="ECO:0000313" key="3">
    <source>
        <dbReference type="Proteomes" id="UP000644749"/>
    </source>
</evidence>
<dbReference type="Proteomes" id="UP000644749">
    <property type="component" value="Unassembled WGS sequence"/>
</dbReference>
<feature type="compositionally biased region" description="Low complexity" evidence="1">
    <location>
        <begin position="224"/>
        <end position="244"/>
    </location>
</feature>
<protein>
    <submittedName>
        <fullName evidence="2">Uncharacterized protein</fullName>
    </submittedName>
</protein>
<evidence type="ECO:0000313" key="2">
    <source>
        <dbReference type="EMBL" id="MBL3673753.1"/>
    </source>
</evidence>
<evidence type="ECO:0000256" key="1">
    <source>
        <dbReference type="SAM" id="MobiDB-lite"/>
    </source>
</evidence>
<gene>
    <name evidence="2" type="ORF">JL111_09660</name>
</gene>
<reference evidence="2 3" key="1">
    <citation type="submission" date="2021-01" db="EMBL/GenBank/DDBJ databases">
        <title>011410 draft genome.</title>
        <authorList>
            <person name="Lang L."/>
        </authorList>
    </citation>
    <scope>NUCLEOTIDE SEQUENCE [LARGE SCALE GENOMIC DNA]</scope>
    <source>
        <strain evidence="2 3">KCTC 42845</strain>
    </source>
</reference>
<comment type="caution">
    <text evidence="2">The sequence shown here is derived from an EMBL/GenBank/DDBJ whole genome shotgun (WGS) entry which is preliminary data.</text>
</comment>
<keyword evidence="3" id="KW-1185">Reference proteome</keyword>